<protein>
    <submittedName>
        <fullName evidence="2">Antibiotic biosynthesis monooxygenase</fullName>
    </submittedName>
</protein>
<keyword evidence="2" id="KW-0503">Monooxygenase</keyword>
<dbReference type="OrthoDB" id="1494517at2"/>
<evidence type="ECO:0000313" key="2">
    <source>
        <dbReference type="EMBL" id="TLU71373.1"/>
    </source>
</evidence>
<keyword evidence="2" id="KW-0560">Oxidoreductase</keyword>
<gene>
    <name evidence="2" type="ORF">FE263_17420</name>
</gene>
<dbReference type="PROSITE" id="PS51725">
    <property type="entry name" value="ABM"/>
    <property type="match status" value="1"/>
</dbReference>
<evidence type="ECO:0000259" key="1">
    <source>
        <dbReference type="PROSITE" id="PS51725"/>
    </source>
</evidence>
<dbReference type="AlphaFoldDB" id="A0A5R9J3E6"/>
<dbReference type="InterPro" id="IPR011008">
    <property type="entry name" value="Dimeric_a/b-barrel"/>
</dbReference>
<dbReference type="EMBL" id="VCDI01000007">
    <property type="protein sequence ID" value="TLU71373.1"/>
    <property type="molecule type" value="Genomic_DNA"/>
</dbReference>
<organism evidence="2 3">
    <name type="scientific">Lichenicoccus roseus</name>
    <dbReference type="NCBI Taxonomy" id="2683649"/>
    <lineage>
        <taxon>Bacteria</taxon>
        <taxon>Pseudomonadati</taxon>
        <taxon>Pseudomonadota</taxon>
        <taxon>Alphaproteobacteria</taxon>
        <taxon>Acetobacterales</taxon>
        <taxon>Acetobacteraceae</taxon>
        <taxon>Lichenicoccus</taxon>
    </lineage>
</organism>
<dbReference type="Pfam" id="PF03992">
    <property type="entry name" value="ABM"/>
    <property type="match status" value="1"/>
</dbReference>
<proteinExistence type="predicted"/>
<dbReference type="InterPro" id="IPR007138">
    <property type="entry name" value="ABM_dom"/>
</dbReference>
<feature type="domain" description="ABM" evidence="1">
    <location>
        <begin position="2"/>
        <end position="92"/>
    </location>
</feature>
<dbReference type="SUPFAM" id="SSF54909">
    <property type="entry name" value="Dimeric alpha+beta barrel"/>
    <property type="match status" value="1"/>
</dbReference>
<accession>A0A5R9J3E6</accession>
<comment type="caution">
    <text evidence="2">The sequence shown here is derived from an EMBL/GenBank/DDBJ whole genome shotgun (WGS) entry which is preliminary data.</text>
</comment>
<sequence length="105" mass="11542">MLTIIQVFTVEPQDQQELIDLLSEGYGSSLSRAPGFLSCGLHRGVDGDKVTLYAQWRSEADYEAMLNDASLPAILYRALTISTFEPGRYEVMQTFRPARGAAGPA</sequence>
<keyword evidence="3" id="KW-1185">Reference proteome</keyword>
<evidence type="ECO:0000313" key="3">
    <source>
        <dbReference type="Proteomes" id="UP000305654"/>
    </source>
</evidence>
<dbReference type="Proteomes" id="UP000305654">
    <property type="component" value="Unassembled WGS sequence"/>
</dbReference>
<name>A0A5R9J3E6_9PROT</name>
<dbReference type="GO" id="GO:0004497">
    <property type="term" value="F:monooxygenase activity"/>
    <property type="evidence" value="ECO:0007669"/>
    <property type="project" value="UniProtKB-KW"/>
</dbReference>
<dbReference type="Gene3D" id="3.30.70.100">
    <property type="match status" value="1"/>
</dbReference>
<reference evidence="2 3" key="1">
    <citation type="submission" date="2019-05" db="EMBL/GenBank/DDBJ databases">
        <authorList>
            <person name="Pankratov T."/>
            <person name="Grouzdev D."/>
        </authorList>
    </citation>
    <scope>NUCLEOTIDE SEQUENCE [LARGE SCALE GENOMIC DNA]</scope>
    <source>
        <strain evidence="2 3">KEBCLARHB70R</strain>
    </source>
</reference>